<feature type="domain" description="PDZ" evidence="3">
    <location>
        <begin position="336"/>
        <end position="402"/>
    </location>
</feature>
<keyword evidence="4" id="KW-0031">Aminopeptidase</keyword>
<evidence type="ECO:0000313" key="4">
    <source>
        <dbReference type="EMBL" id="QDU98765.1"/>
    </source>
</evidence>
<dbReference type="SMART" id="SM00228">
    <property type="entry name" value="PDZ"/>
    <property type="match status" value="2"/>
</dbReference>
<dbReference type="InterPro" id="IPR036034">
    <property type="entry name" value="PDZ_sf"/>
</dbReference>
<dbReference type="Proteomes" id="UP000317648">
    <property type="component" value="Chromosome"/>
</dbReference>
<evidence type="ECO:0000256" key="1">
    <source>
        <dbReference type="SAM" id="MobiDB-lite"/>
    </source>
</evidence>
<keyword evidence="5" id="KW-1185">Reference proteome</keyword>
<name>A0A518E3U1_9BACT</name>
<dbReference type="Gene3D" id="2.30.42.10">
    <property type="match status" value="2"/>
</dbReference>
<feature type="chain" id="PRO_5021971681" evidence="2">
    <location>
        <begin position="23"/>
        <end position="512"/>
    </location>
</feature>
<dbReference type="SUPFAM" id="SSF50156">
    <property type="entry name" value="PDZ domain-like"/>
    <property type="match status" value="2"/>
</dbReference>
<protein>
    <submittedName>
        <fullName evidence="4">Aminopeptidase S</fullName>
        <ecNumber evidence="4">3.4.11.24</ecNumber>
    </submittedName>
</protein>
<dbReference type="GO" id="GO:0004177">
    <property type="term" value="F:aminopeptidase activity"/>
    <property type="evidence" value="ECO:0007669"/>
    <property type="project" value="UniProtKB-KW"/>
</dbReference>
<dbReference type="GO" id="GO:0006508">
    <property type="term" value="P:proteolysis"/>
    <property type="evidence" value="ECO:0007669"/>
    <property type="project" value="InterPro"/>
</dbReference>
<accession>A0A518E3U1</accession>
<dbReference type="Pfam" id="PF04389">
    <property type="entry name" value="Peptidase_M28"/>
    <property type="match status" value="1"/>
</dbReference>
<reference evidence="4 5" key="1">
    <citation type="submission" date="2019-02" db="EMBL/GenBank/DDBJ databases">
        <title>Deep-cultivation of Planctomycetes and their phenomic and genomic characterization uncovers novel biology.</title>
        <authorList>
            <person name="Wiegand S."/>
            <person name="Jogler M."/>
            <person name="Boedeker C."/>
            <person name="Pinto D."/>
            <person name="Vollmers J."/>
            <person name="Rivas-Marin E."/>
            <person name="Kohn T."/>
            <person name="Peeters S.H."/>
            <person name="Heuer A."/>
            <person name="Rast P."/>
            <person name="Oberbeckmann S."/>
            <person name="Bunk B."/>
            <person name="Jeske O."/>
            <person name="Meyerdierks A."/>
            <person name="Storesund J.E."/>
            <person name="Kallscheuer N."/>
            <person name="Luecker S."/>
            <person name="Lage O.M."/>
            <person name="Pohl T."/>
            <person name="Merkel B.J."/>
            <person name="Hornburger P."/>
            <person name="Mueller R.-W."/>
            <person name="Bruemmer F."/>
            <person name="Labrenz M."/>
            <person name="Spormann A.M."/>
            <person name="Op den Camp H."/>
            <person name="Overmann J."/>
            <person name="Amann R."/>
            <person name="Jetten M.S.M."/>
            <person name="Mascher T."/>
            <person name="Medema M.H."/>
            <person name="Devos D.P."/>
            <person name="Kaster A.-K."/>
            <person name="Ovreas L."/>
            <person name="Rohde M."/>
            <person name="Galperin M.Y."/>
            <person name="Jogler C."/>
        </authorList>
    </citation>
    <scope>NUCLEOTIDE SEQUENCE [LARGE SCALE GENOMIC DNA]</scope>
    <source>
        <strain evidence="4 5">Pla85_3_4</strain>
    </source>
</reference>
<sequence length="512" mass="56176" precursor="true">MKLFRTICLSACLLSWATIACAENLSLPEATRTITEKELKTYVEMLADDTFEGRGAGSRGGRAAGNFLIQAMGKHGLKPAGESGFVQPFDGQLRNILGLMEGSDPALKHEVIVIGAHYDHVGYGTSKNSRGPLGYVHNGADDNASGVSALLELMQAFAAGEKPKRSVLFAFWDGEEAGLLGSKHWTAHPTIALKRIGLMINVDMIGRLRDRTLIVYGWRSGAGLRRLVSEANAETDLLVDFDWEMKDNSDHHSFYLKKIPVVMLHTGLHDDYHTPHDDVHLINTAGMEEVTRLMFQLTFAAANQPERIVYREASEKEGKTTQKLAEAPLTPPQPRLGVNWKNAENGVEITAVSPRQAADRAGLLAGDRVQEIDGRPVSDTRQLLAAILTARSTAELVIARQGVAEPLRQRVELEGSPVRVGLSWRSDDADPRGMMVTQVISGSPAYWSGLKLLDRIRAVNGTPIESSDLLLEQLSTLPSPIELVVERKGRTRRIRIDLDEVPLRQAALKPGR</sequence>
<organism evidence="4 5">
    <name type="scientific">Lignipirellula cremea</name>
    <dbReference type="NCBI Taxonomy" id="2528010"/>
    <lineage>
        <taxon>Bacteria</taxon>
        <taxon>Pseudomonadati</taxon>
        <taxon>Planctomycetota</taxon>
        <taxon>Planctomycetia</taxon>
        <taxon>Pirellulales</taxon>
        <taxon>Pirellulaceae</taxon>
        <taxon>Lignipirellula</taxon>
    </lineage>
</organism>
<keyword evidence="4" id="KW-0645">Protease</keyword>
<gene>
    <name evidence="4" type="ORF">Pla8534_66380</name>
</gene>
<dbReference type="EC" id="3.4.11.24" evidence="4"/>
<feature type="region of interest" description="Disordered" evidence="1">
    <location>
        <begin position="314"/>
        <end position="336"/>
    </location>
</feature>
<keyword evidence="4" id="KW-0378">Hydrolase</keyword>
<dbReference type="AlphaFoldDB" id="A0A518E3U1"/>
<dbReference type="PANTHER" id="PTHR12147">
    <property type="entry name" value="METALLOPEPTIDASE M28 FAMILY MEMBER"/>
    <property type="match status" value="1"/>
</dbReference>
<proteinExistence type="predicted"/>
<dbReference type="KEGG" id="lcre:Pla8534_66380"/>
<evidence type="ECO:0000313" key="5">
    <source>
        <dbReference type="Proteomes" id="UP000317648"/>
    </source>
</evidence>
<dbReference type="PROSITE" id="PS51257">
    <property type="entry name" value="PROKAR_LIPOPROTEIN"/>
    <property type="match status" value="1"/>
</dbReference>
<evidence type="ECO:0000259" key="3">
    <source>
        <dbReference type="PROSITE" id="PS50106"/>
    </source>
</evidence>
<dbReference type="Gene3D" id="3.40.630.10">
    <property type="entry name" value="Zn peptidases"/>
    <property type="match status" value="1"/>
</dbReference>
<dbReference type="EMBL" id="CP036433">
    <property type="protein sequence ID" value="QDU98765.1"/>
    <property type="molecule type" value="Genomic_DNA"/>
</dbReference>
<dbReference type="RefSeq" id="WP_197442769.1">
    <property type="nucleotide sequence ID" value="NZ_CP036433.1"/>
</dbReference>
<dbReference type="InterPro" id="IPR001478">
    <property type="entry name" value="PDZ"/>
</dbReference>
<feature type="signal peptide" evidence="2">
    <location>
        <begin position="1"/>
        <end position="22"/>
    </location>
</feature>
<dbReference type="PANTHER" id="PTHR12147:SF26">
    <property type="entry name" value="PEPTIDASE M28 DOMAIN-CONTAINING PROTEIN"/>
    <property type="match status" value="1"/>
</dbReference>
<dbReference type="Pfam" id="PF13180">
    <property type="entry name" value="PDZ_2"/>
    <property type="match status" value="2"/>
</dbReference>
<dbReference type="PROSITE" id="PS50106">
    <property type="entry name" value="PDZ"/>
    <property type="match status" value="2"/>
</dbReference>
<keyword evidence="2" id="KW-0732">Signal</keyword>
<dbReference type="InterPro" id="IPR045175">
    <property type="entry name" value="M28_fam"/>
</dbReference>
<feature type="domain" description="PDZ" evidence="3">
    <location>
        <begin position="410"/>
        <end position="489"/>
    </location>
</feature>
<dbReference type="InterPro" id="IPR007484">
    <property type="entry name" value="Peptidase_M28"/>
</dbReference>
<dbReference type="SUPFAM" id="SSF53187">
    <property type="entry name" value="Zn-dependent exopeptidases"/>
    <property type="match status" value="1"/>
</dbReference>
<evidence type="ECO:0000256" key="2">
    <source>
        <dbReference type="SAM" id="SignalP"/>
    </source>
</evidence>
<dbReference type="GO" id="GO:0008235">
    <property type="term" value="F:metalloexopeptidase activity"/>
    <property type="evidence" value="ECO:0007669"/>
    <property type="project" value="InterPro"/>
</dbReference>